<gene>
    <name evidence="8" type="ORF">RM425_04675</name>
</gene>
<dbReference type="SUPFAM" id="SSF88659">
    <property type="entry name" value="Sigma3 and sigma4 domains of RNA polymerase sigma factors"/>
    <property type="match status" value="1"/>
</dbReference>
<evidence type="ECO:0000256" key="3">
    <source>
        <dbReference type="ARBA" id="ARBA00023082"/>
    </source>
</evidence>
<keyword evidence="9" id="KW-1185">Reference proteome</keyword>
<dbReference type="SUPFAM" id="SSF88946">
    <property type="entry name" value="Sigma2 domain of RNA polymerase sigma factors"/>
    <property type="match status" value="1"/>
</dbReference>
<dbReference type="InterPro" id="IPR013249">
    <property type="entry name" value="RNA_pol_sigma70_r4_t2"/>
</dbReference>
<keyword evidence="2" id="KW-0805">Transcription regulation</keyword>
<evidence type="ECO:0000313" key="8">
    <source>
        <dbReference type="EMBL" id="MDT0275187.1"/>
    </source>
</evidence>
<evidence type="ECO:0000259" key="7">
    <source>
        <dbReference type="Pfam" id="PF08281"/>
    </source>
</evidence>
<evidence type="ECO:0000256" key="2">
    <source>
        <dbReference type="ARBA" id="ARBA00023015"/>
    </source>
</evidence>
<dbReference type="Gene3D" id="1.10.1740.10">
    <property type="match status" value="1"/>
</dbReference>
<dbReference type="Gene3D" id="1.10.10.10">
    <property type="entry name" value="Winged helix-like DNA-binding domain superfamily/Winged helix DNA-binding domain"/>
    <property type="match status" value="1"/>
</dbReference>
<sequence>MNDIDQPDDRELWQRAVHGEPEAFGILFDRHGERIRSYCARRTGSLEAADDLVSVVFLEAWRRRSDVELLADSALPWLYGIANRTVQRRWRTTARHRRALERLAAGDQSVPDHADDVAGRLDDERQLARLHEAMRGLRRTDQDVLTLCVWQGLDYESAALALDLPVGTVRSRLSRARARLREAVDPFPPAPGDRPGSLLRMETP</sequence>
<dbReference type="Proteomes" id="UP001183222">
    <property type="component" value="Unassembled WGS sequence"/>
</dbReference>
<dbReference type="InterPro" id="IPR013325">
    <property type="entry name" value="RNA_pol_sigma_r2"/>
</dbReference>
<comment type="caution">
    <text evidence="8">The sequence shown here is derived from an EMBL/GenBank/DDBJ whole genome shotgun (WGS) entry which is preliminary data.</text>
</comment>
<dbReference type="PANTHER" id="PTHR43133:SF25">
    <property type="entry name" value="RNA POLYMERASE SIGMA FACTOR RFAY-RELATED"/>
    <property type="match status" value="1"/>
</dbReference>
<reference evidence="9" key="1">
    <citation type="submission" date="2023-07" db="EMBL/GenBank/DDBJ databases">
        <title>30 novel species of actinomycetes from the DSMZ collection.</title>
        <authorList>
            <person name="Nouioui I."/>
        </authorList>
    </citation>
    <scope>NUCLEOTIDE SEQUENCE [LARGE SCALE GENOMIC DNA]</scope>
    <source>
        <strain evidence="9">DSM 46792</strain>
    </source>
</reference>
<keyword evidence="3" id="KW-0731">Sigma factor</keyword>
<dbReference type="InterPro" id="IPR007627">
    <property type="entry name" value="RNA_pol_sigma70_r2"/>
</dbReference>
<dbReference type="InterPro" id="IPR014284">
    <property type="entry name" value="RNA_pol_sigma-70_dom"/>
</dbReference>
<dbReference type="Pfam" id="PF08281">
    <property type="entry name" value="Sigma70_r4_2"/>
    <property type="match status" value="1"/>
</dbReference>
<evidence type="ECO:0000256" key="4">
    <source>
        <dbReference type="ARBA" id="ARBA00023163"/>
    </source>
</evidence>
<comment type="similarity">
    <text evidence="1">Belongs to the sigma-70 factor family. ECF subfamily.</text>
</comment>
<dbReference type="Pfam" id="PF04542">
    <property type="entry name" value="Sigma70_r2"/>
    <property type="match status" value="1"/>
</dbReference>
<evidence type="ECO:0000259" key="6">
    <source>
        <dbReference type="Pfam" id="PF04542"/>
    </source>
</evidence>
<dbReference type="InterPro" id="IPR036388">
    <property type="entry name" value="WH-like_DNA-bd_sf"/>
</dbReference>
<accession>A0ABU2K4S4</accession>
<organism evidence="8 9">
    <name type="scientific">Blastococcus goldschmidtiae</name>
    <dbReference type="NCBI Taxonomy" id="3075546"/>
    <lineage>
        <taxon>Bacteria</taxon>
        <taxon>Bacillati</taxon>
        <taxon>Actinomycetota</taxon>
        <taxon>Actinomycetes</taxon>
        <taxon>Geodermatophilales</taxon>
        <taxon>Geodermatophilaceae</taxon>
        <taxon>Blastococcus</taxon>
    </lineage>
</organism>
<feature type="region of interest" description="Disordered" evidence="5">
    <location>
        <begin position="184"/>
        <end position="204"/>
    </location>
</feature>
<dbReference type="NCBIfam" id="TIGR02937">
    <property type="entry name" value="sigma70-ECF"/>
    <property type="match status" value="1"/>
</dbReference>
<evidence type="ECO:0000256" key="1">
    <source>
        <dbReference type="ARBA" id="ARBA00010641"/>
    </source>
</evidence>
<evidence type="ECO:0000313" key="9">
    <source>
        <dbReference type="Proteomes" id="UP001183222"/>
    </source>
</evidence>
<dbReference type="EMBL" id="JAVREI010000001">
    <property type="protein sequence ID" value="MDT0275187.1"/>
    <property type="molecule type" value="Genomic_DNA"/>
</dbReference>
<dbReference type="RefSeq" id="WP_311343996.1">
    <property type="nucleotide sequence ID" value="NZ_JAVREI010000001.1"/>
</dbReference>
<protein>
    <submittedName>
        <fullName evidence="8">Sigma-70 family RNA polymerase sigma factor</fullName>
    </submittedName>
</protein>
<feature type="domain" description="RNA polymerase sigma factor 70 region 4 type 2" evidence="7">
    <location>
        <begin position="128"/>
        <end position="180"/>
    </location>
</feature>
<proteinExistence type="inferred from homology"/>
<dbReference type="InterPro" id="IPR013324">
    <property type="entry name" value="RNA_pol_sigma_r3/r4-like"/>
</dbReference>
<name>A0ABU2K4S4_9ACTN</name>
<dbReference type="InterPro" id="IPR039425">
    <property type="entry name" value="RNA_pol_sigma-70-like"/>
</dbReference>
<keyword evidence="4" id="KW-0804">Transcription</keyword>
<dbReference type="PANTHER" id="PTHR43133">
    <property type="entry name" value="RNA POLYMERASE ECF-TYPE SIGMA FACTO"/>
    <property type="match status" value="1"/>
</dbReference>
<evidence type="ECO:0000256" key="5">
    <source>
        <dbReference type="SAM" id="MobiDB-lite"/>
    </source>
</evidence>
<feature type="domain" description="RNA polymerase sigma-70 region 2" evidence="6">
    <location>
        <begin position="27"/>
        <end position="95"/>
    </location>
</feature>